<accession>A0A3B0XVV9</accession>
<organism evidence="1">
    <name type="scientific">hydrothermal vent metagenome</name>
    <dbReference type="NCBI Taxonomy" id="652676"/>
    <lineage>
        <taxon>unclassified sequences</taxon>
        <taxon>metagenomes</taxon>
        <taxon>ecological metagenomes</taxon>
    </lineage>
</organism>
<name>A0A3B0XVV9_9ZZZZ</name>
<evidence type="ECO:0000313" key="1">
    <source>
        <dbReference type="EMBL" id="VAW68840.1"/>
    </source>
</evidence>
<sequence length="323" mass="37615">MEKYLLEEIIECLPKGRTKYYYFKDRYALMQLSYLVGGGMTVAELKKSHLQGLLKRPQVKKLLAGSANGFIESDSLCNYWPEQNSDSVKPFILTLGGWGGCSPRWQQTTRHGYNLVVQLNFSNEHDRAYKSLVKPVRGGALNYYGHPVLRPGRRNIFRETLAWARLDIDFDTNEVLIEEIQSDWVREAKDLLDAAEKCHSKGDEVIDWYNVKGKTEDVISYVNNTLSPYEKIWDEAILSATIEFVINQLGIKRIYYHSYESGPELKSIEGRVPRNLYTKLPKKFGFEKIEESPEFLQKNRRFKKIVRKIISPMWYRMDTTGHH</sequence>
<dbReference type="AlphaFoldDB" id="A0A3B0XVV9"/>
<reference evidence="1" key="1">
    <citation type="submission" date="2018-06" db="EMBL/GenBank/DDBJ databases">
        <authorList>
            <person name="Zhirakovskaya E."/>
        </authorList>
    </citation>
    <scope>NUCLEOTIDE SEQUENCE</scope>
</reference>
<proteinExistence type="predicted"/>
<gene>
    <name evidence="1" type="ORF">MNBD_GAMMA09-1067</name>
</gene>
<protein>
    <submittedName>
        <fullName evidence="1">Uncharacterized protein</fullName>
    </submittedName>
</protein>
<dbReference type="EMBL" id="UOFI01000139">
    <property type="protein sequence ID" value="VAW68840.1"/>
    <property type="molecule type" value="Genomic_DNA"/>
</dbReference>